<proteinExistence type="predicted"/>
<gene>
    <name evidence="4" type="ORF">SAMN05444858_13611</name>
</gene>
<keyword evidence="2" id="KW-0812">Transmembrane</keyword>
<evidence type="ECO:0000313" key="4">
    <source>
        <dbReference type="EMBL" id="SIR99525.1"/>
    </source>
</evidence>
<evidence type="ECO:0000256" key="3">
    <source>
        <dbReference type="SAM" id="SignalP"/>
    </source>
</evidence>
<keyword evidence="2" id="KW-0472">Membrane</keyword>
<keyword evidence="3" id="KW-0732">Signal</keyword>
<reference evidence="4 5" key="1">
    <citation type="submission" date="2017-01" db="EMBL/GenBank/DDBJ databases">
        <authorList>
            <person name="Mah S.A."/>
            <person name="Swanson W.J."/>
            <person name="Moy G.W."/>
            <person name="Vacquier V.D."/>
        </authorList>
    </citation>
    <scope>NUCLEOTIDE SEQUENCE [LARGE SCALE GENOMIC DNA]</scope>
    <source>
        <strain evidence="4 5">DSM 45758</strain>
    </source>
</reference>
<protein>
    <submittedName>
        <fullName evidence="4">Uncharacterized protein</fullName>
    </submittedName>
</protein>
<feature type="signal peptide" evidence="3">
    <location>
        <begin position="1"/>
        <end position="40"/>
    </location>
</feature>
<dbReference type="AlphaFoldDB" id="A0A1N7FH21"/>
<name>A0A1N7FH21_9ACTN</name>
<evidence type="ECO:0000256" key="1">
    <source>
        <dbReference type="SAM" id="MobiDB-lite"/>
    </source>
</evidence>
<dbReference type="EMBL" id="FTNF01000036">
    <property type="protein sequence ID" value="SIR99525.1"/>
    <property type="molecule type" value="Genomic_DNA"/>
</dbReference>
<feature type="region of interest" description="Disordered" evidence="1">
    <location>
        <begin position="117"/>
        <end position="161"/>
    </location>
</feature>
<dbReference type="Proteomes" id="UP000186004">
    <property type="component" value="Unassembled WGS sequence"/>
</dbReference>
<dbReference type="RefSeq" id="WP_076474028.1">
    <property type="nucleotide sequence ID" value="NZ_FTNF01000036.1"/>
</dbReference>
<dbReference type="OrthoDB" id="8444614at2"/>
<keyword evidence="2" id="KW-1133">Transmembrane helix</keyword>
<accession>A0A1N7FH21</accession>
<evidence type="ECO:0000256" key="2">
    <source>
        <dbReference type="SAM" id="Phobius"/>
    </source>
</evidence>
<feature type="chain" id="PRO_5012726780" evidence="3">
    <location>
        <begin position="41"/>
        <end position="462"/>
    </location>
</feature>
<sequence>MRRLRTAPPRPSRAAGGRLLAVAAALVLLALPLAAGTASAVEPAVPYWVVPGQPGTESDLTLPGVADRVLGDSRRWPELFELNKGRTQPDGLALTEPSQSIRAGWVFVLPKGATSGEIRIGTPPTAAPPDGQQPAGQRPDAPVAGRPQPTAPGAAQPAPPAEEGETLILGMRPVTVVLLGVGALVVLAVVVLVPILLSRRRATEVTQPTPTPAPGSRAVLDRALRQLARQADQAQVYAALIGPDRVSLRLAPALPEAPSPWQARQQGAIWEAPSWQLDQNPDDSTELPLLATVGTVGGELAVVNLGRAPGIVALTGDRDAGMRIAGAFLDEISRHPAAASVAMNVVGPPPPPWPVPDRVRVTLDLQAVLPPSDDGVDGVQQTGVLRDHLVVVTAPIPPAELERLGALAAVSGSTAAVLVVGDAPNAAWRFEAGSDGSLDVGVLGLQLDRPTPRGRLVPGLRG</sequence>
<evidence type="ECO:0000313" key="5">
    <source>
        <dbReference type="Proteomes" id="UP000186004"/>
    </source>
</evidence>
<feature type="transmembrane region" description="Helical" evidence="2">
    <location>
        <begin position="176"/>
        <end position="197"/>
    </location>
</feature>
<dbReference type="STRING" id="1198245.SAMN05444858_13611"/>
<keyword evidence="5" id="KW-1185">Reference proteome</keyword>
<organism evidence="4 5">
    <name type="scientific">Micromonospora avicenniae</name>
    <dbReference type="NCBI Taxonomy" id="1198245"/>
    <lineage>
        <taxon>Bacteria</taxon>
        <taxon>Bacillati</taxon>
        <taxon>Actinomycetota</taxon>
        <taxon>Actinomycetes</taxon>
        <taxon>Micromonosporales</taxon>
        <taxon>Micromonosporaceae</taxon>
        <taxon>Micromonospora</taxon>
    </lineage>
</organism>
<feature type="compositionally biased region" description="Low complexity" evidence="1">
    <location>
        <begin position="144"/>
        <end position="156"/>
    </location>
</feature>